<dbReference type="Proteomes" id="UP000178636">
    <property type="component" value="Unassembled WGS sequence"/>
</dbReference>
<comment type="caution">
    <text evidence="3">The sequence shown here is derived from an EMBL/GenBank/DDBJ whole genome shotgun (WGS) entry which is preliminary data.</text>
</comment>
<dbReference type="InterPro" id="IPR028098">
    <property type="entry name" value="Glyco_trans_4-like_N"/>
</dbReference>
<feature type="domain" description="Glycosyl transferase family 1" evidence="1">
    <location>
        <begin position="201"/>
        <end position="343"/>
    </location>
</feature>
<dbReference type="PANTHER" id="PTHR12526">
    <property type="entry name" value="GLYCOSYLTRANSFERASE"/>
    <property type="match status" value="1"/>
</dbReference>
<organism evidence="3 4">
    <name type="scientific">Candidatus Lloydbacteria bacterium RIFCSPHIGHO2_02_FULL_54_17</name>
    <dbReference type="NCBI Taxonomy" id="1798664"/>
    <lineage>
        <taxon>Bacteria</taxon>
        <taxon>Candidatus Lloydiibacteriota</taxon>
    </lineage>
</organism>
<evidence type="ECO:0000259" key="2">
    <source>
        <dbReference type="Pfam" id="PF13579"/>
    </source>
</evidence>
<feature type="domain" description="Glycosyltransferase subfamily 4-like N-terminal" evidence="2">
    <location>
        <begin position="31"/>
        <end position="175"/>
    </location>
</feature>
<dbReference type="AlphaFoldDB" id="A0A1G2DFH9"/>
<dbReference type="Pfam" id="PF13579">
    <property type="entry name" value="Glyco_trans_4_4"/>
    <property type="match status" value="1"/>
</dbReference>
<dbReference type="EMBL" id="MHLO01000020">
    <property type="protein sequence ID" value="OGZ12326.1"/>
    <property type="molecule type" value="Genomic_DNA"/>
</dbReference>
<proteinExistence type="predicted"/>
<dbReference type="Gene3D" id="3.40.50.2000">
    <property type="entry name" value="Glycogen Phosphorylase B"/>
    <property type="match status" value="2"/>
</dbReference>
<accession>A0A1G2DFH9</accession>
<evidence type="ECO:0000313" key="4">
    <source>
        <dbReference type="Proteomes" id="UP000178636"/>
    </source>
</evidence>
<dbReference type="GO" id="GO:0016757">
    <property type="term" value="F:glycosyltransferase activity"/>
    <property type="evidence" value="ECO:0007669"/>
    <property type="project" value="InterPro"/>
</dbReference>
<evidence type="ECO:0000259" key="1">
    <source>
        <dbReference type="Pfam" id="PF00534"/>
    </source>
</evidence>
<evidence type="ECO:0008006" key="5">
    <source>
        <dbReference type="Google" id="ProtNLM"/>
    </source>
</evidence>
<protein>
    <recommendedName>
        <fullName evidence="5">Glycosyl transferase family 1 domain-containing protein</fullName>
    </recommendedName>
</protein>
<evidence type="ECO:0000313" key="3">
    <source>
        <dbReference type="EMBL" id="OGZ12326.1"/>
    </source>
</evidence>
<dbReference type="InterPro" id="IPR001296">
    <property type="entry name" value="Glyco_trans_1"/>
</dbReference>
<reference evidence="3 4" key="1">
    <citation type="journal article" date="2016" name="Nat. Commun.">
        <title>Thousands of microbial genomes shed light on interconnected biogeochemical processes in an aquifer system.</title>
        <authorList>
            <person name="Anantharaman K."/>
            <person name="Brown C.T."/>
            <person name="Hug L.A."/>
            <person name="Sharon I."/>
            <person name="Castelle C.J."/>
            <person name="Probst A.J."/>
            <person name="Thomas B.C."/>
            <person name="Singh A."/>
            <person name="Wilkins M.J."/>
            <person name="Karaoz U."/>
            <person name="Brodie E.L."/>
            <person name="Williams K.H."/>
            <person name="Hubbard S.S."/>
            <person name="Banfield J.F."/>
        </authorList>
    </citation>
    <scope>NUCLEOTIDE SEQUENCE [LARGE SCALE GENOMIC DNA]</scope>
</reference>
<dbReference type="SUPFAM" id="SSF53756">
    <property type="entry name" value="UDP-Glycosyltransferase/glycogen phosphorylase"/>
    <property type="match status" value="1"/>
</dbReference>
<sequence>MNILMFSTDRAVFDEESPVRRRLTEQASLVSGMHVVVLTKKKDAFDRRHFGKHVTVYPTSSVNRLAYIVDAYRLGVEILRAGRHTSRWLVTTQDPFEVGVVGYLLARKFRAPFHVQLHTDPWSEAWRRGHILNRVRFLLGLFLLKHADGIRVVSERVEKRVLGLGIPRERVTKIPIYVDTEYFFGAKPAFDPRRTYPAYGKVVLSIGRLEPEKNFRGLIRAFAIVHRAHPDALLLIIGSGAERERLLSLARSLSLDDCVKILPWARDVATYYKTCDVYVQPSLYEGWGLAVIEALASGAPVVMTDVGCAGEVVKHEESGLVVPVNDEKALAHAIGQLLDNHTLALSLAGSGNGAVKRLATKAETLILYKTSWENTLLHGEKQGKT</sequence>
<dbReference type="STRING" id="1798664.A3C93_03370"/>
<gene>
    <name evidence="3" type="ORF">A3C93_03370</name>
</gene>
<dbReference type="Pfam" id="PF00534">
    <property type="entry name" value="Glycos_transf_1"/>
    <property type="match status" value="1"/>
</dbReference>
<name>A0A1G2DFH9_9BACT</name>